<evidence type="ECO:0000256" key="4">
    <source>
        <dbReference type="ARBA" id="ARBA00022970"/>
    </source>
</evidence>
<dbReference type="Gene3D" id="3.40.50.2300">
    <property type="match status" value="2"/>
</dbReference>
<dbReference type="Pfam" id="PF13458">
    <property type="entry name" value="Peripla_BP_6"/>
    <property type="match status" value="1"/>
</dbReference>
<evidence type="ECO:0000259" key="6">
    <source>
        <dbReference type="Pfam" id="PF13458"/>
    </source>
</evidence>
<feature type="domain" description="Leucine-binding protein" evidence="6">
    <location>
        <begin position="27"/>
        <end position="362"/>
    </location>
</feature>
<dbReference type="Proteomes" id="UP000236959">
    <property type="component" value="Unassembled WGS sequence"/>
</dbReference>
<name>A0A2S3UVI0_9HYPH</name>
<protein>
    <submittedName>
        <fullName evidence="7">Branched-chain amino acid transport system substrate-binding protein</fullName>
    </submittedName>
</protein>
<proteinExistence type="inferred from homology"/>
<reference evidence="7 8" key="1">
    <citation type="submission" date="2018-01" db="EMBL/GenBank/DDBJ databases">
        <title>Genomic Encyclopedia of Archaeal and Bacterial Type Strains, Phase II (KMG-II): from individual species to whole genera.</title>
        <authorList>
            <person name="Goeker M."/>
        </authorList>
    </citation>
    <scope>NUCLEOTIDE SEQUENCE [LARGE SCALE GENOMIC DNA]</scope>
    <source>
        <strain evidence="7 8">DSM 17023</strain>
    </source>
</reference>
<dbReference type="SUPFAM" id="SSF53822">
    <property type="entry name" value="Periplasmic binding protein-like I"/>
    <property type="match status" value="1"/>
</dbReference>
<evidence type="ECO:0000256" key="5">
    <source>
        <dbReference type="SAM" id="SignalP"/>
    </source>
</evidence>
<keyword evidence="4" id="KW-0029">Amino-acid transport</keyword>
<sequence>MMKNRQLAARVTVLVCSLLSGPALADIPIAVAGPMKGQFAAFGAQMLAGAEQAVADINAAGGVNGEPLVLEVADDSCGAETATAVANQMIGKGVKFVAGHFCFSGSIAASEVYSGAGIVQISPATTLPGYTDQRPGAGIFRLAPRDDQQGRLAGRLLAEEFGDARVAILHDKTAYGKSLADAVKIEMNRLGKSESMSYGFDSGGQDYSGLVSRLGLEDVGVVYLGGYHPEAGLIRLEMNRQGLEAVMVSGDALMTEEFWSVAGPAGNGTLVSYPQDPRDILSARDLVSVLEEAGNPAERYALTTYAAIQAWAQAAEAAGGTSEEAVAAALREGTFQTVIGAVSFDQNGDSNVPGYVWYEWRDGEVLRK</sequence>
<dbReference type="PANTHER" id="PTHR47151">
    <property type="entry name" value="LEU/ILE/VAL-BINDING ABC TRANSPORTER SUBUNIT"/>
    <property type="match status" value="1"/>
</dbReference>
<comment type="caution">
    <text evidence="7">The sequence shown here is derived from an EMBL/GenBank/DDBJ whole genome shotgun (WGS) entry which is preliminary data.</text>
</comment>
<dbReference type="PRINTS" id="PR00337">
    <property type="entry name" value="LEUILEVALBP"/>
</dbReference>
<organism evidence="7 8">
    <name type="scientific">Roseibium marinum</name>
    <dbReference type="NCBI Taxonomy" id="281252"/>
    <lineage>
        <taxon>Bacteria</taxon>
        <taxon>Pseudomonadati</taxon>
        <taxon>Pseudomonadota</taxon>
        <taxon>Alphaproteobacteria</taxon>
        <taxon>Hyphomicrobiales</taxon>
        <taxon>Stappiaceae</taxon>
        <taxon>Roseibium</taxon>
    </lineage>
</organism>
<dbReference type="RefSeq" id="WP_328590038.1">
    <property type="nucleotide sequence ID" value="NZ_PPCN01000004.1"/>
</dbReference>
<dbReference type="GO" id="GO:0006865">
    <property type="term" value="P:amino acid transport"/>
    <property type="evidence" value="ECO:0007669"/>
    <property type="project" value="UniProtKB-KW"/>
</dbReference>
<evidence type="ECO:0000256" key="3">
    <source>
        <dbReference type="ARBA" id="ARBA00022729"/>
    </source>
</evidence>
<evidence type="ECO:0000313" key="8">
    <source>
        <dbReference type="Proteomes" id="UP000236959"/>
    </source>
</evidence>
<keyword evidence="2" id="KW-0813">Transport</keyword>
<keyword evidence="8" id="KW-1185">Reference proteome</keyword>
<evidence type="ECO:0000313" key="7">
    <source>
        <dbReference type="EMBL" id="POF31696.1"/>
    </source>
</evidence>
<dbReference type="InterPro" id="IPR028082">
    <property type="entry name" value="Peripla_BP_I"/>
</dbReference>
<evidence type="ECO:0000256" key="1">
    <source>
        <dbReference type="ARBA" id="ARBA00010062"/>
    </source>
</evidence>
<feature type="signal peptide" evidence="5">
    <location>
        <begin position="1"/>
        <end position="25"/>
    </location>
</feature>
<gene>
    <name evidence="7" type="ORF">CLV41_104266</name>
</gene>
<comment type="similarity">
    <text evidence="1">Belongs to the leucine-binding protein family.</text>
</comment>
<feature type="chain" id="PRO_5015602281" evidence="5">
    <location>
        <begin position="26"/>
        <end position="368"/>
    </location>
</feature>
<dbReference type="EMBL" id="PPCN01000004">
    <property type="protein sequence ID" value="POF31696.1"/>
    <property type="molecule type" value="Genomic_DNA"/>
</dbReference>
<dbReference type="InterPro" id="IPR028081">
    <property type="entry name" value="Leu-bd"/>
</dbReference>
<keyword evidence="3 5" id="KW-0732">Signal</keyword>
<evidence type="ECO:0000256" key="2">
    <source>
        <dbReference type="ARBA" id="ARBA00022448"/>
    </source>
</evidence>
<dbReference type="PANTHER" id="PTHR47151:SF2">
    <property type="entry name" value="AMINO ACID BINDING PROTEIN"/>
    <property type="match status" value="1"/>
</dbReference>
<dbReference type="CDD" id="cd06342">
    <property type="entry name" value="PBP1_ABC_LIVBP-like"/>
    <property type="match status" value="1"/>
</dbReference>
<dbReference type="InterPro" id="IPR000709">
    <property type="entry name" value="Leu_Ile_Val-bd"/>
</dbReference>
<dbReference type="AlphaFoldDB" id="A0A2S3UVI0"/>
<accession>A0A2S3UVI0</accession>